<proteinExistence type="predicted"/>
<dbReference type="Gene3D" id="3.50.50.60">
    <property type="entry name" value="FAD/NAD(P)-binding domain"/>
    <property type="match status" value="2"/>
</dbReference>
<dbReference type="InterPro" id="IPR006005">
    <property type="entry name" value="Glut_synth_ssu1"/>
</dbReference>
<feature type="domain" description="Dihydroprymidine dehydrogenase" evidence="6">
    <location>
        <begin position="24"/>
        <end position="138"/>
    </location>
</feature>
<comment type="pathway">
    <text evidence="4">Amino-acid biosynthesis.</text>
</comment>
<reference evidence="7" key="2">
    <citation type="journal article" date="2021" name="PeerJ">
        <title>Extensive microbial diversity within the chicken gut microbiome revealed by metagenomics and culture.</title>
        <authorList>
            <person name="Gilroy R."/>
            <person name="Ravi A."/>
            <person name="Getino M."/>
            <person name="Pursley I."/>
            <person name="Horton D.L."/>
            <person name="Alikhan N.F."/>
            <person name="Baker D."/>
            <person name="Gharbi K."/>
            <person name="Hall N."/>
            <person name="Watson M."/>
            <person name="Adriaenssens E.M."/>
            <person name="Foster-Nyarko E."/>
            <person name="Jarju S."/>
            <person name="Secka A."/>
            <person name="Antonio M."/>
            <person name="Oren A."/>
            <person name="Chaudhuri R.R."/>
            <person name="La Ragione R."/>
            <person name="Hildebrand F."/>
            <person name="Pallen M.J."/>
        </authorList>
    </citation>
    <scope>NUCLEOTIDE SEQUENCE</scope>
    <source>
        <strain evidence="7">ChiBcec15-4380</strain>
    </source>
</reference>
<evidence type="ECO:0000256" key="4">
    <source>
        <dbReference type="ARBA" id="ARBA00029440"/>
    </source>
</evidence>
<evidence type="ECO:0000256" key="2">
    <source>
        <dbReference type="ARBA" id="ARBA00023002"/>
    </source>
</evidence>
<keyword evidence="3" id="KW-0314">Glutamate biosynthesis</keyword>
<dbReference type="GO" id="GO:0016639">
    <property type="term" value="F:oxidoreductase activity, acting on the CH-NH2 group of donors, NAD or NADP as acceptor"/>
    <property type="evidence" value="ECO:0007669"/>
    <property type="project" value="InterPro"/>
</dbReference>
<dbReference type="GO" id="GO:0006537">
    <property type="term" value="P:glutamate biosynthetic process"/>
    <property type="evidence" value="ECO:0007669"/>
    <property type="project" value="UniProtKB-KW"/>
</dbReference>
<reference evidence="7" key="1">
    <citation type="submission" date="2020-10" db="EMBL/GenBank/DDBJ databases">
        <authorList>
            <person name="Gilroy R."/>
        </authorList>
    </citation>
    <scope>NUCLEOTIDE SEQUENCE</scope>
    <source>
        <strain evidence="7">ChiBcec15-4380</strain>
    </source>
</reference>
<gene>
    <name evidence="7" type="ORF">IAA53_04145</name>
</gene>
<keyword evidence="1" id="KW-0028">Amino-acid biosynthesis</keyword>
<dbReference type="InterPro" id="IPR023753">
    <property type="entry name" value="FAD/NAD-binding_dom"/>
</dbReference>
<evidence type="ECO:0000259" key="5">
    <source>
        <dbReference type="Pfam" id="PF07992"/>
    </source>
</evidence>
<dbReference type="Proteomes" id="UP000824239">
    <property type="component" value="Unassembled WGS sequence"/>
</dbReference>
<dbReference type="InterPro" id="IPR009051">
    <property type="entry name" value="Helical_ferredxn"/>
</dbReference>
<dbReference type="Pfam" id="PF14691">
    <property type="entry name" value="Fer4_20"/>
    <property type="match status" value="1"/>
</dbReference>
<comment type="caution">
    <text evidence="7">The sequence shown here is derived from an EMBL/GenBank/DDBJ whole genome shotgun (WGS) entry which is preliminary data.</text>
</comment>
<evidence type="ECO:0000256" key="3">
    <source>
        <dbReference type="ARBA" id="ARBA00023164"/>
    </source>
</evidence>
<accession>A0A9D1DH03</accession>
<dbReference type="EMBL" id="DVHE01000033">
    <property type="protein sequence ID" value="HIR50465.1"/>
    <property type="molecule type" value="Genomic_DNA"/>
</dbReference>
<evidence type="ECO:0000259" key="6">
    <source>
        <dbReference type="Pfam" id="PF14691"/>
    </source>
</evidence>
<name>A0A9D1DH03_9FIRM</name>
<dbReference type="PRINTS" id="PR00419">
    <property type="entry name" value="ADXRDTASE"/>
</dbReference>
<evidence type="ECO:0000313" key="7">
    <source>
        <dbReference type="EMBL" id="HIR50465.1"/>
    </source>
</evidence>
<dbReference type="PANTHER" id="PTHR43100:SF3">
    <property type="entry name" value="FAD_NAD(P)-BINDING DOMAIN-CONTAINING PROTEIN"/>
    <property type="match status" value="1"/>
</dbReference>
<dbReference type="Pfam" id="PF07992">
    <property type="entry name" value="Pyr_redox_2"/>
    <property type="match status" value="2"/>
</dbReference>
<dbReference type="PANTHER" id="PTHR43100">
    <property type="entry name" value="GLUTAMATE SYNTHASE [NADPH] SMALL CHAIN"/>
    <property type="match status" value="1"/>
</dbReference>
<dbReference type="GO" id="GO:0051536">
    <property type="term" value="F:iron-sulfur cluster binding"/>
    <property type="evidence" value="ECO:0007669"/>
    <property type="project" value="InterPro"/>
</dbReference>
<keyword evidence="2" id="KW-0560">Oxidoreductase</keyword>
<dbReference type="NCBIfam" id="TIGR01317">
    <property type="entry name" value="GOGAT_sm_gam"/>
    <property type="match status" value="1"/>
</dbReference>
<dbReference type="InterPro" id="IPR036188">
    <property type="entry name" value="FAD/NAD-bd_sf"/>
</dbReference>
<feature type="domain" description="FAD/NAD(P)-binding" evidence="5">
    <location>
        <begin position="385"/>
        <end position="468"/>
    </location>
</feature>
<dbReference type="InterPro" id="IPR028261">
    <property type="entry name" value="DPD_II"/>
</dbReference>
<dbReference type="AlphaFoldDB" id="A0A9D1DH03"/>
<feature type="domain" description="FAD/NAD(P)-binding" evidence="5">
    <location>
        <begin position="154"/>
        <end position="325"/>
    </location>
</feature>
<evidence type="ECO:0000313" key="8">
    <source>
        <dbReference type="Proteomes" id="UP000824239"/>
    </source>
</evidence>
<sequence length="485" mass="52644">MGKTTGFMDYVRREDPVRDPLERTEDFEEFHGQLPPEKRQEQGGRCMNCGVPFCQSGMELEGKVYGCPLHNLIPEWNDMIWQCNGGHALSRLLKTNSFPEFTGRVCPALCETACVCGLHGQPVTIRENELEIIENAFAQGLMQPRTPAVRSEKTVAVVGSGPAGLAAADLLNRRGHTVTVLEREDRLGGLLMYGIPNMKLDKSVILRRIDLMTREGVRFRVGVDIQGDSAQALLNEYDAVVLCCGATEPRPFPQAGEVPGVHYALPYLKASTQALLGGVADEVFSAAGKHVVVVGAGDTSADCIATALRQGAKSVTQLIRKPRELVEPRENLWGNPIPFHDYAEDEAVAKFGQSPRQYETVVDHIETNEAGKLVGVVTAKTRWTTRNGKAKMEVLEEGKTLLPADLLLIASGFAGCENSVLESFGISRTKQGCAATVGDTHATANPQVFVAGDMRRGPSLVVWAIAEGRAAAREVDAYLLGYSNL</sequence>
<dbReference type="SUPFAM" id="SSF51971">
    <property type="entry name" value="Nucleotide-binding domain"/>
    <property type="match status" value="2"/>
</dbReference>
<evidence type="ECO:0000256" key="1">
    <source>
        <dbReference type="ARBA" id="ARBA00022605"/>
    </source>
</evidence>
<organism evidence="7 8">
    <name type="scientific">Candidatus Avoscillospira avicola</name>
    <dbReference type="NCBI Taxonomy" id="2840706"/>
    <lineage>
        <taxon>Bacteria</taxon>
        <taxon>Bacillati</taxon>
        <taxon>Bacillota</taxon>
        <taxon>Clostridia</taxon>
        <taxon>Eubacteriales</taxon>
        <taxon>Oscillospiraceae</taxon>
        <taxon>Oscillospiraceae incertae sedis</taxon>
        <taxon>Candidatus Avoscillospira</taxon>
    </lineage>
</organism>
<dbReference type="SUPFAM" id="SSF46548">
    <property type="entry name" value="alpha-helical ferredoxin"/>
    <property type="match status" value="1"/>
</dbReference>
<dbReference type="Gene3D" id="1.10.1060.10">
    <property type="entry name" value="Alpha-helical ferredoxin"/>
    <property type="match status" value="1"/>
</dbReference>
<protein>
    <submittedName>
        <fullName evidence="7">Glutamate synthase subunit beta</fullName>
    </submittedName>
</protein>
<dbReference type="InterPro" id="IPR051394">
    <property type="entry name" value="Glutamate_Synthase"/>
</dbReference>